<dbReference type="AlphaFoldDB" id="A6YFF6"/>
<reference evidence="1" key="2">
    <citation type="journal article" date="2008" name="Plasmid">
        <title>Comparative analysis of eight Arthrobacter plasmids.</title>
        <authorList>
            <person name="Jerke K."/>
            <person name="Nakatsu C.H."/>
            <person name="Beasley F."/>
            <person name="Konopka A."/>
        </authorList>
    </citation>
    <scope>NUCLEOTIDE SEQUENCE</scope>
    <source>
        <strain evidence="1">AK-1</strain>
        <plasmid evidence="1">pSI-1</plasmid>
    </source>
</reference>
<keyword evidence="1" id="KW-0614">Plasmid</keyword>
<dbReference type="EMBL" id="EF495211">
    <property type="protein sequence ID" value="ABR66960.1"/>
    <property type="molecule type" value="Genomic_DNA"/>
</dbReference>
<accession>A6YFF6</accession>
<name>A6YFF6_9MICC</name>
<sequence>MTFTPQALREWARGSLPCEAATELLLRAFNGRFAQAGWPWMHSDEQGRSWIDFEAIPENIDGLSGGEHRFLMIAASLGGDEQVALSDVVPGLDRALLDLVLAALAHAAGSHQDSVILEKPEGVLGFERVDTLYPWPKDAPALRVIDGGQN</sequence>
<protein>
    <submittedName>
        <fullName evidence="1">Uncharacterized protein</fullName>
    </submittedName>
</protein>
<geneLocation type="plasmid" evidence="1">
    <name>pSI-1</name>
</geneLocation>
<proteinExistence type="predicted"/>
<reference evidence="1" key="1">
    <citation type="submission" date="2007-03" db="EMBL/GenBank/DDBJ databases">
        <authorList>
            <person name="Jerke K.H."/>
            <person name="Nakatsu C.H."/>
            <person name="Konopka A.E."/>
        </authorList>
    </citation>
    <scope>NUCLEOTIDE SEQUENCE</scope>
    <source>
        <strain evidence="1">AK-1</strain>
        <plasmid evidence="1">pSI-1</plasmid>
    </source>
</reference>
<evidence type="ECO:0000313" key="1">
    <source>
        <dbReference type="EMBL" id="ABR66960.1"/>
    </source>
</evidence>
<organism evidence="1">
    <name type="scientific">Arthrobacter sp. AK-1</name>
    <dbReference type="NCBI Taxonomy" id="415095"/>
    <lineage>
        <taxon>Bacteria</taxon>
        <taxon>Bacillati</taxon>
        <taxon>Actinomycetota</taxon>
        <taxon>Actinomycetes</taxon>
        <taxon>Micrococcales</taxon>
        <taxon>Micrococcaceae</taxon>
        <taxon>Arthrobacter</taxon>
    </lineage>
</organism>